<keyword evidence="2" id="KW-1185">Reference proteome</keyword>
<dbReference type="EMBL" id="JAABOO010000003">
    <property type="protein sequence ID" value="NER14956.1"/>
    <property type="molecule type" value="Genomic_DNA"/>
</dbReference>
<proteinExistence type="predicted"/>
<gene>
    <name evidence="1" type="ORF">GWK08_15980</name>
</gene>
<comment type="caution">
    <text evidence="1">The sequence shown here is derived from an EMBL/GenBank/DDBJ whole genome shotgun (WGS) entry which is preliminary data.</text>
</comment>
<dbReference type="Proteomes" id="UP000468581">
    <property type="component" value="Unassembled WGS sequence"/>
</dbReference>
<protein>
    <submittedName>
        <fullName evidence="1">Uncharacterized protein</fullName>
    </submittedName>
</protein>
<sequence length="115" mass="13224">MSSITFLVSSCKIDKSNREVFWEGRRIQTRGHLICSGEDHRFIVYFVEPGNELPNPTYLKSYKLGAIFVPVNEMDAYLGLANEEEPVYAYLNAARPELNSITVNEPLREEIYQGY</sequence>
<accession>A0A6P0UWY2</accession>
<dbReference type="RefSeq" id="WP_163608232.1">
    <property type="nucleotide sequence ID" value="NZ_JAABOO010000003.1"/>
</dbReference>
<organism evidence="1 2">
    <name type="scientific">Leptobacterium flavescens</name>
    <dbReference type="NCBI Taxonomy" id="472055"/>
    <lineage>
        <taxon>Bacteria</taxon>
        <taxon>Pseudomonadati</taxon>
        <taxon>Bacteroidota</taxon>
        <taxon>Flavobacteriia</taxon>
        <taxon>Flavobacteriales</taxon>
        <taxon>Flavobacteriaceae</taxon>
        <taxon>Leptobacterium</taxon>
    </lineage>
</organism>
<dbReference type="AlphaFoldDB" id="A0A6P0UWY2"/>
<reference evidence="1 2" key="1">
    <citation type="submission" date="2020-01" db="EMBL/GenBank/DDBJ databases">
        <title>Leptobacterium flavescens.</title>
        <authorList>
            <person name="Wang G."/>
        </authorList>
    </citation>
    <scope>NUCLEOTIDE SEQUENCE [LARGE SCALE GENOMIC DNA]</scope>
    <source>
        <strain evidence="1 2">KCTC 22160</strain>
    </source>
</reference>
<name>A0A6P0UWY2_9FLAO</name>
<evidence type="ECO:0000313" key="1">
    <source>
        <dbReference type="EMBL" id="NER14956.1"/>
    </source>
</evidence>
<evidence type="ECO:0000313" key="2">
    <source>
        <dbReference type="Proteomes" id="UP000468581"/>
    </source>
</evidence>